<dbReference type="Proteomes" id="UP000579605">
    <property type="component" value="Unassembled WGS sequence"/>
</dbReference>
<proteinExistence type="inferred from homology"/>
<dbReference type="Gene3D" id="3.40.50.300">
    <property type="entry name" value="P-loop containing nucleotide triphosphate hydrolases"/>
    <property type="match status" value="1"/>
</dbReference>
<dbReference type="PROSITE" id="PS50893">
    <property type="entry name" value="ABC_TRANSPORTER_2"/>
    <property type="match status" value="1"/>
</dbReference>
<accession>A0A852ZRB3</accession>
<gene>
    <name evidence="6" type="ORF">F4554_003754</name>
</gene>
<evidence type="ECO:0000313" key="6">
    <source>
        <dbReference type="EMBL" id="NYH91116.1"/>
    </source>
</evidence>
<dbReference type="PANTHER" id="PTHR24220:SF689">
    <property type="entry name" value="LIPOPROTEIN-RELEASING SYSTEM ATP-BINDING PROTEIN LOLD"/>
    <property type="match status" value="1"/>
</dbReference>
<dbReference type="Pfam" id="PF00005">
    <property type="entry name" value="ABC_tran"/>
    <property type="match status" value="1"/>
</dbReference>
<dbReference type="GO" id="GO:0005524">
    <property type="term" value="F:ATP binding"/>
    <property type="evidence" value="ECO:0007669"/>
    <property type="project" value="UniProtKB-KW"/>
</dbReference>
<evidence type="ECO:0000256" key="4">
    <source>
        <dbReference type="ARBA" id="ARBA00022840"/>
    </source>
</evidence>
<sequence>MAEMVPILTAQGLYRFYRSAEEEVVALRDVSLQVEAGELVAVTGPSGSGKSTLLSCVAGLDDPDGGRILVAGQQMSHVPERVRSRLRARLVGVMGQNGNLLDHLTVTGNVRLAHRLAGRHRHGEPARIREVVDSVGLDVRADASPSQLSGGEAARASLAVALVNRPPLLVADEPTSELDEEGERRIVRLLLDHAHGGAAVVVASHSPAVADSADRVVVITDGSITWGQLVTGRRQPPCLVKPVSRSRW</sequence>
<protein>
    <submittedName>
        <fullName evidence="6">Putative ABC transport system ATP-binding protein</fullName>
    </submittedName>
</protein>
<dbReference type="InterPro" id="IPR015854">
    <property type="entry name" value="ABC_transpr_LolD-like"/>
</dbReference>
<dbReference type="PROSITE" id="PS00211">
    <property type="entry name" value="ABC_TRANSPORTER_1"/>
    <property type="match status" value="1"/>
</dbReference>
<reference evidence="6 7" key="1">
    <citation type="submission" date="2020-07" db="EMBL/GenBank/DDBJ databases">
        <title>Sequencing the genomes of 1000 actinobacteria strains.</title>
        <authorList>
            <person name="Klenk H.-P."/>
        </authorList>
    </citation>
    <scope>NUCLEOTIDE SEQUENCE [LARGE SCALE GENOMIC DNA]</scope>
    <source>
        <strain evidence="6 7">DSM 18448</strain>
    </source>
</reference>
<comment type="similarity">
    <text evidence="1">Belongs to the ABC transporter superfamily.</text>
</comment>
<dbReference type="InterPro" id="IPR003593">
    <property type="entry name" value="AAA+_ATPase"/>
</dbReference>
<evidence type="ECO:0000259" key="5">
    <source>
        <dbReference type="PROSITE" id="PS50893"/>
    </source>
</evidence>
<dbReference type="CDD" id="cd03255">
    <property type="entry name" value="ABC_MJ0796_LolCDE_FtsE"/>
    <property type="match status" value="1"/>
</dbReference>
<dbReference type="GO" id="GO:0005886">
    <property type="term" value="C:plasma membrane"/>
    <property type="evidence" value="ECO:0007669"/>
    <property type="project" value="TreeGrafter"/>
</dbReference>
<dbReference type="AlphaFoldDB" id="A0A852ZRB3"/>
<keyword evidence="3" id="KW-0547">Nucleotide-binding</keyword>
<dbReference type="PANTHER" id="PTHR24220">
    <property type="entry name" value="IMPORT ATP-BINDING PROTEIN"/>
    <property type="match status" value="1"/>
</dbReference>
<dbReference type="InterPro" id="IPR027417">
    <property type="entry name" value="P-loop_NTPase"/>
</dbReference>
<comment type="caution">
    <text evidence="6">The sequence shown here is derived from an EMBL/GenBank/DDBJ whole genome shotgun (WGS) entry which is preliminary data.</text>
</comment>
<evidence type="ECO:0000256" key="1">
    <source>
        <dbReference type="ARBA" id="ARBA00005417"/>
    </source>
</evidence>
<dbReference type="GO" id="GO:0022857">
    <property type="term" value="F:transmembrane transporter activity"/>
    <property type="evidence" value="ECO:0007669"/>
    <property type="project" value="TreeGrafter"/>
</dbReference>
<feature type="domain" description="ABC transporter" evidence="5">
    <location>
        <begin position="8"/>
        <end position="246"/>
    </location>
</feature>
<keyword evidence="2" id="KW-0813">Transport</keyword>
<dbReference type="EMBL" id="JACBZH010000001">
    <property type="protein sequence ID" value="NYH91116.1"/>
    <property type="molecule type" value="Genomic_DNA"/>
</dbReference>
<dbReference type="InterPro" id="IPR003439">
    <property type="entry name" value="ABC_transporter-like_ATP-bd"/>
</dbReference>
<dbReference type="InterPro" id="IPR017871">
    <property type="entry name" value="ABC_transporter-like_CS"/>
</dbReference>
<keyword evidence="4 6" id="KW-0067">ATP-binding</keyword>
<dbReference type="SMART" id="SM00382">
    <property type="entry name" value="AAA"/>
    <property type="match status" value="1"/>
</dbReference>
<dbReference type="GO" id="GO:0016887">
    <property type="term" value="F:ATP hydrolysis activity"/>
    <property type="evidence" value="ECO:0007669"/>
    <property type="project" value="InterPro"/>
</dbReference>
<dbReference type="SUPFAM" id="SSF52540">
    <property type="entry name" value="P-loop containing nucleoside triphosphate hydrolases"/>
    <property type="match status" value="1"/>
</dbReference>
<keyword evidence="7" id="KW-1185">Reference proteome</keyword>
<dbReference type="InterPro" id="IPR017911">
    <property type="entry name" value="MacB-like_ATP-bd"/>
</dbReference>
<evidence type="ECO:0000256" key="2">
    <source>
        <dbReference type="ARBA" id="ARBA00022448"/>
    </source>
</evidence>
<name>A0A852ZRB3_9ACTN</name>
<evidence type="ECO:0000313" key="7">
    <source>
        <dbReference type="Proteomes" id="UP000579605"/>
    </source>
</evidence>
<evidence type="ECO:0000256" key="3">
    <source>
        <dbReference type="ARBA" id="ARBA00022741"/>
    </source>
</evidence>
<organism evidence="6 7">
    <name type="scientific">Actinopolymorpha rutila</name>
    <dbReference type="NCBI Taxonomy" id="446787"/>
    <lineage>
        <taxon>Bacteria</taxon>
        <taxon>Bacillati</taxon>
        <taxon>Actinomycetota</taxon>
        <taxon>Actinomycetes</taxon>
        <taxon>Propionibacteriales</taxon>
        <taxon>Actinopolymorphaceae</taxon>
        <taxon>Actinopolymorpha</taxon>
    </lineage>
</organism>